<evidence type="ECO:0000313" key="3">
    <source>
        <dbReference type="EMBL" id="KAL3118262.1"/>
    </source>
</evidence>
<dbReference type="AlphaFoldDB" id="A0ABD2LSN3"/>
<dbReference type="EMBL" id="JBICBT010000288">
    <property type="protein sequence ID" value="KAL3118262.1"/>
    <property type="molecule type" value="Genomic_DNA"/>
</dbReference>
<name>A0ABD2LSN3_9BILA</name>
<evidence type="ECO:0000256" key="1">
    <source>
        <dbReference type="SAM" id="MobiDB-lite"/>
    </source>
</evidence>
<protein>
    <recommendedName>
        <fullName evidence="2">HAT C-terminal dimerisation domain-containing protein</fullName>
    </recommendedName>
</protein>
<reference evidence="3 4" key="1">
    <citation type="submission" date="2024-10" db="EMBL/GenBank/DDBJ databases">
        <authorList>
            <person name="Kim D."/>
        </authorList>
    </citation>
    <scope>NUCLEOTIDE SEQUENCE [LARGE SCALE GENOMIC DNA]</scope>
    <source>
        <strain evidence="3">BH-2024</strain>
    </source>
</reference>
<dbReference type="PANTHER" id="PTHR47611:SF3">
    <property type="entry name" value="HAT C-TERMINAL DIMERISATION DOMAIN-CONTAINING PROTEIN"/>
    <property type="match status" value="1"/>
</dbReference>
<evidence type="ECO:0000259" key="2">
    <source>
        <dbReference type="Pfam" id="PF05699"/>
    </source>
</evidence>
<dbReference type="SUPFAM" id="SSF53098">
    <property type="entry name" value="Ribonuclease H-like"/>
    <property type="match status" value="1"/>
</dbReference>
<dbReference type="InterPro" id="IPR012337">
    <property type="entry name" value="RNaseH-like_sf"/>
</dbReference>
<feature type="compositionally biased region" description="Polar residues" evidence="1">
    <location>
        <begin position="140"/>
        <end position="155"/>
    </location>
</feature>
<feature type="compositionally biased region" description="Basic and acidic residues" evidence="1">
    <location>
        <begin position="98"/>
        <end position="107"/>
    </location>
</feature>
<keyword evidence="4" id="KW-1185">Reference proteome</keyword>
<proteinExistence type="predicted"/>
<feature type="compositionally biased region" description="Polar residues" evidence="1">
    <location>
        <begin position="109"/>
        <end position="123"/>
    </location>
</feature>
<dbReference type="PANTHER" id="PTHR47611">
    <property type="entry name" value="HAT DIMERISATION DOMAIN, C-TERMINAL"/>
    <property type="match status" value="1"/>
</dbReference>
<sequence>MESSSSTTKSPPTVCSPPFENNSATAKIGGRTTRRWHKWEDEQLGDGTNGRMNNSAMAPMGGRTARRRRNGTMLKMNNRRRQKTTINLKLMDKKRHRLDNSKIKGEKMTNANDPSAHPSSAINKTPPPPVFPSNKERQQQHSSSRTQKKTGTSTLLDEFLDDNSFSEDLYFEVDKDESEIIRREVESYLSEPLQSVDCFVYWSSKAEQWPRLCKLFREFNCAPVGSHESERLFSTEGDIMTDKRNRLSAENLEKLLFLHHNLPQLNYEY</sequence>
<dbReference type="InterPro" id="IPR008906">
    <property type="entry name" value="HATC_C_dom"/>
</dbReference>
<accession>A0ABD2LSN3</accession>
<evidence type="ECO:0000313" key="4">
    <source>
        <dbReference type="Proteomes" id="UP001620626"/>
    </source>
</evidence>
<dbReference type="Pfam" id="PF05699">
    <property type="entry name" value="Dimer_Tnp_hAT"/>
    <property type="match status" value="1"/>
</dbReference>
<dbReference type="Proteomes" id="UP001620626">
    <property type="component" value="Unassembled WGS sequence"/>
</dbReference>
<organism evidence="3 4">
    <name type="scientific">Heterodera trifolii</name>
    <dbReference type="NCBI Taxonomy" id="157864"/>
    <lineage>
        <taxon>Eukaryota</taxon>
        <taxon>Metazoa</taxon>
        <taxon>Ecdysozoa</taxon>
        <taxon>Nematoda</taxon>
        <taxon>Chromadorea</taxon>
        <taxon>Rhabditida</taxon>
        <taxon>Tylenchina</taxon>
        <taxon>Tylenchomorpha</taxon>
        <taxon>Tylenchoidea</taxon>
        <taxon>Heteroderidae</taxon>
        <taxon>Heteroderinae</taxon>
        <taxon>Heterodera</taxon>
    </lineage>
</organism>
<gene>
    <name evidence="3" type="ORF">niasHT_008817</name>
</gene>
<feature type="domain" description="HAT C-terminal dimerisation" evidence="2">
    <location>
        <begin position="184"/>
        <end position="262"/>
    </location>
</feature>
<feature type="compositionally biased region" description="Low complexity" evidence="1">
    <location>
        <begin position="1"/>
        <end position="18"/>
    </location>
</feature>
<feature type="region of interest" description="Disordered" evidence="1">
    <location>
        <begin position="1"/>
        <end position="155"/>
    </location>
</feature>
<comment type="caution">
    <text evidence="3">The sequence shown here is derived from an EMBL/GenBank/DDBJ whole genome shotgun (WGS) entry which is preliminary data.</text>
</comment>